<comment type="similarity">
    <text evidence="1">Belongs to the DapB family.</text>
</comment>
<dbReference type="EnsemblBacteria" id="ABF41493">
    <property type="protein sequence ID" value="ABF41493"/>
    <property type="gene ID" value="Acid345_2492"/>
</dbReference>
<evidence type="ECO:0000256" key="3">
    <source>
        <dbReference type="ARBA" id="ARBA00022857"/>
    </source>
</evidence>
<dbReference type="InterPro" id="IPR022663">
    <property type="entry name" value="DapB_C"/>
</dbReference>
<keyword evidence="15" id="KW-1185">Reference proteome</keyword>
<dbReference type="AlphaFoldDB" id="Q1INQ7"/>
<dbReference type="PANTHER" id="PTHR20836:SF0">
    <property type="entry name" value="4-HYDROXY-TETRAHYDRODIPICOLINATE REDUCTASE 1, CHLOROPLASTIC-RELATED"/>
    <property type="match status" value="1"/>
</dbReference>
<dbReference type="SUPFAM" id="SSF51735">
    <property type="entry name" value="NAD(P)-binding Rossmann-fold domains"/>
    <property type="match status" value="1"/>
</dbReference>
<evidence type="ECO:0000259" key="12">
    <source>
        <dbReference type="Pfam" id="PF01113"/>
    </source>
</evidence>
<dbReference type="EC" id="1.17.1.8" evidence="9"/>
<comment type="pathway">
    <text evidence="8">Amino-acid biosynthesis; L-lysine biosynthesis via DAP pathway; (S)-tetrahydrodipicolinate from L-aspartate: step 4/4.</text>
</comment>
<gene>
    <name evidence="14" type="ordered locus">Acid345_2492</name>
</gene>
<evidence type="ECO:0000256" key="2">
    <source>
        <dbReference type="ARBA" id="ARBA00022605"/>
    </source>
</evidence>
<evidence type="ECO:0000256" key="10">
    <source>
        <dbReference type="ARBA" id="ARBA00049080"/>
    </source>
</evidence>
<evidence type="ECO:0000256" key="6">
    <source>
        <dbReference type="ARBA" id="ARBA00023027"/>
    </source>
</evidence>
<evidence type="ECO:0000256" key="11">
    <source>
        <dbReference type="ARBA" id="ARBA00049396"/>
    </source>
</evidence>
<dbReference type="GO" id="GO:0008839">
    <property type="term" value="F:4-hydroxy-tetrahydrodipicolinate reductase"/>
    <property type="evidence" value="ECO:0007669"/>
    <property type="project" value="UniProtKB-EC"/>
</dbReference>
<dbReference type="OrthoDB" id="9790352at2"/>
<dbReference type="Gene3D" id="3.30.360.10">
    <property type="entry name" value="Dihydrodipicolinate Reductase, domain 2"/>
    <property type="match status" value="1"/>
</dbReference>
<dbReference type="InterPro" id="IPR000846">
    <property type="entry name" value="DapB_N"/>
</dbReference>
<comment type="catalytic activity">
    <reaction evidence="11">
        <text>(S)-2,3,4,5-tetrahydrodipicolinate + NAD(+) + H2O = (2S,4S)-4-hydroxy-2,3,4,5-tetrahydrodipicolinate + NADH + H(+)</text>
        <dbReference type="Rhea" id="RHEA:35323"/>
        <dbReference type="ChEBI" id="CHEBI:15377"/>
        <dbReference type="ChEBI" id="CHEBI:15378"/>
        <dbReference type="ChEBI" id="CHEBI:16845"/>
        <dbReference type="ChEBI" id="CHEBI:57540"/>
        <dbReference type="ChEBI" id="CHEBI:57945"/>
        <dbReference type="ChEBI" id="CHEBI:67139"/>
        <dbReference type="EC" id="1.17.1.8"/>
    </reaction>
</comment>
<dbReference type="Pfam" id="PF01113">
    <property type="entry name" value="DapB_N"/>
    <property type="match status" value="1"/>
</dbReference>
<comment type="catalytic activity">
    <reaction evidence="10">
        <text>(S)-2,3,4,5-tetrahydrodipicolinate + NADP(+) + H2O = (2S,4S)-4-hydroxy-2,3,4,5-tetrahydrodipicolinate + NADPH + H(+)</text>
        <dbReference type="Rhea" id="RHEA:35331"/>
        <dbReference type="ChEBI" id="CHEBI:15377"/>
        <dbReference type="ChEBI" id="CHEBI:15378"/>
        <dbReference type="ChEBI" id="CHEBI:16845"/>
        <dbReference type="ChEBI" id="CHEBI:57783"/>
        <dbReference type="ChEBI" id="CHEBI:58349"/>
        <dbReference type="ChEBI" id="CHEBI:67139"/>
        <dbReference type="EC" id="1.17.1.8"/>
    </reaction>
</comment>
<evidence type="ECO:0000256" key="8">
    <source>
        <dbReference type="ARBA" id="ARBA00037922"/>
    </source>
</evidence>
<evidence type="ECO:0000313" key="14">
    <source>
        <dbReference type="EMBL" id="ABF41493.1"/>
    </source>
</evidence>
<proteinExistence type="inferred from homology"/>
<organism evidence="14 15">
    <name type="scientific">Koribacter versatilis (strain Ellin345)</name>
    <dbReference type="NCBI Taxonomy" id="204669"/>
    <lineage>
        <taxon>Bacteria</taxon>
        <taxon>Pseudomonadati</taxon>
        <taxon>Acidobacteriota</taxon>
        <taxon>Terriglobia</taxon>
        <taxon>Terriglobales</taxon>
        <taxon>Candidatus Korobacteraceae</taxon>
        <taxon>Candidatus Korobacter</taxon>
    </lineage>
</organism>
<feature type="domain" description="Dihydrodipicolinate reductase C-terminal" evidence="13">
    <location>
        <begin position="108"/>
        <end position="222"/>
    </location>
</feature>
<keyword evidence="6" id="KW-0520">NAD</keyword>
<dbReference type="Pfam" id="PF05173">
    <property type="entry name" value="DapB_C"/>
    <property type="match status" value="1"/>
</dbReference>
<keyword evidence="7" id="KW-0457">Lysine biosynthesis</keyword>
<dbReference type="eggNOG" id="COG0289">
    <property type="taxonomic scope" value="Bacteria"/>
</dbReference>
<keyword evidence="5 14" id="KW-0560">Oxidoreductase</keyword>
<evidence type="ECO:0000256" key="4">
    <source>
        <dbReference type="ARBA" id="ARBA00022915"/>
    </source>
</evidence>
<dbReference type="HOGENOM" id="CLU_047479_1_0_0"/>
<evidence type="ECO:0000259" key="13">
    <source>
        <dbReference type="Pfam" id="PF05173"/>
    </source>
</evidence>
<dbReference type="GO" id="GO:0005829">
    <property type="term" value="C:cytosol"/>
    <property type="evidence" value="ECO:0007669"/>
    <property type="project" value="TreeGrafter"/>
</dbReference>
<sequence>MNLLLLGCGKTGSLVRDYAIERHHRVRLLDGKENAGGAAITPELAQEFDVAIDFTTPAAVLHNIEACARMKKNIVVGTTGWYDELPRVETLVNQSGIGFVWGANFSFGVNLFFEIAKVAAEALKHGYGGSIEELHHVHKKDAPSGTAANIQQVLEQTGGKKMAIASIREGDIPGTHTILLDSEFDSLTLTHAAKSRRGFAEGAVKAAEWLQGKTGFYDFRDIFHEV</sequence>
<dbReference type="RefSeq" id="WP_011523294.1">
    <property type="nucleotide sequence ID" value="NC_008009.1"/>
</dbReference>
<keyword evidence="3" id="KW-0521">NADP</keyword>
<name>Q1INQ7_KORVE</name>
<dbReference type="InterPro" id="IPR023940">
    <property type="entry name" value="DHDPR_bac"/>
</dbReference>
<dbReference type="EMBL" id="CP000360">
    <property type="protein sequence ID" value="ABF41493.1"/>
    <property type="molecule type" value="Genomic_DNA"/>
</dbReference>
<evidence type="ECO:0000256" key="7">
    <source>
        <dbReference type="ARBA" id="ARBA00023154"/>
    </source>
</evidence>
<dbReference type="GO" id="GO:0019877">
    <property type="term" value="P:diaminopimelate biosynthetic process"/>
    <property type="evidence" value="ECO:0007669"/>
    <property type="project" value="UniProtKB-KW"/>
</dbReference>
<dbReference type="InterPro" id="IPR036291">
    <property type="entry name" value="NAD(P)-bd_dom_sf"/>
</dbReference>
<dbReference type="PIRSF" id="PIRSF000161">
    <property type="entry name" value="DHPR"/>
    <property type="match status" value="1"/>
</dbReference>
<accession>Q1INQ7</accession>
<evidence type="ECO:0000256" key="1">
    <source>
        <dbReference type="ARBA" id="ARBA00006642"/>
    </source>
</evidence>
<protein>
    <recommendedName>
        <fullName evidence="9">4-hydroxy-tetrahydrodipicolinate reductase</fullName>
        <ecNumber evidence="9">1.17.1.8</ecNumber>
    </recommendedName>
</protein>
<dbReference type="Proteomes" id="UP000002432">
    <property type="component" value="Chromosome"/>
</dbReference>
<evidence type="ECO:0000256" key="9">
    <source>
        <dbReference type="ARBA" id="ARBA00038983"/>
    </source>
</evidence>
<reference evidence="14 15" key="1">
    <citation type="journal article" date="2009" name="Appl. Environ. Microbiol.">
        <title>Three genomes from the phylum Acidobacteria provide insight into the lifestyles of these microorganisms in soils.</title>
        <authorList>
            <person name="Ward N.L."/>
            <person name="Challacombe J.F."/>
            <person name="Janssen P.H."/>
            <person name="Henrissat B."/>
            <person name="Coutinho P.M."/>
            <person name="Wu M."/>
            <person name="Xie G."/>
            <person name="Haft D.H."/>
            <person name="Sait M."/>
            <person name="Badger J."/>
            <person name="Barabote R.D."/>
            <person name="Bradley B."/>
            <person name="Brettin T.S."/>
            <person name="Brinkac L.M."/>
            <person name="Bruce D."/>
            <person name="Creasy T."/>
            <person name="Daugherty S.C."/>
            <person name="Davidsen T.M."/>
            <person name="DeBoy R.T."/>
            <person name="Detter J.C."/>
            <person name="Dodson R.J."/>
            <person name="Durkin A.S."/>
            <person name="Ganapathy A."/>
            <person name="Gwinn-Giglio M."/>
            <person name="Han C.S."/>
            <person name="Khouri H."/>
            <person name="Kiss H."/>
            <person name="Kothari S.P."/>
            <person name="Madupu R."/>
            <person name="Nelson K.E."/>
            <person name="Nelson W.C."/>
            <person name="Paulsen I."/>
            <person name="Penn K."/>
            <person name="Ren Q."/>
            <person name="Rosovitz M.J."/>
            <person name="Selengut J.D."/>
            <person name="Shrivastava S."/>
            <person name="Sullivan S.A."/>
            <person name="Tapia R."/>
            <person name="Thompson L.S."/>
            <person name="Watkins K.L."/>
            <person name="Yang Q."/>
            <person name="Yu C."/>
            <person name="Zafar N."/>
            <person name="Zhou L."/>
            <person name="Kuske C.R."/>
        </authorList>
    </citation>
    <scope>NUCLEOTIDE SEQUENCE [LARGE SCALE GENOMIC DNA]</scope>
    <source>
        <strain evidence="14 15">Ellin345</strain>
    </source>
</reference>
<keyword evidence="2" id="KW-0028">Amino-acid biosynthesis</keyword>
<dbReference type="SUPFAM" id="SSF55347">
    <property type="entry name" value="Glyceraldehyde-3-phosphate dehydrogenase-like, C-terminal domain"/>
    <property type="match status" value="1"/>
</dbReference>
<keyword evidence="4" id="KW-0220">Diaminopimelate biosynthesis</keyword>
<evidence type="ECO:0000313" key="15">
    <source>
        <dbReference type="Proteomes" id="UP000002432"/>
    </source>
</evidence>
<dbReference type="KEGG" id="aba:Acid345_2492"/>
<dbReference type="Gene3D" id="3.40.50.720">
    <property type="entry name" value="NAD(P)-binding Rossmann-like Domain"/>
    <property type="match status" value="1"/>
</dbReference>
<evidence type="ECO:0000256" key="5">
    <source>
        <dbReference type="ARBA" id="ARBA00023002"/>
    </source>
</evidence>
<dbReference type="STRING" id="204669.Acid345_2492"/>
<dbReference type="GO" id="GO:0009089">
    <property type="term" value="P:lysine biosynthetic process via diaminopimelate"/>
    <property type="evidence" value="ECO:0007669"/>
    <property type="project" value="InterPro"/>
</dbReference>
<dbReference type="PANTHER" id="PTHR20836">
    <property type="entry name" value="DIHYDRODIPICOLINATE REDUCTASE"/>
    <property type="match status" value="1"/>
</dbReference>
<feature type="domain" description="Dihydrodipicolinate reductase N-terminal" evidence="12">
    <location>
        <begin position="39"/>
        <end position="105"/>
    </location>
</feature>